<evidence type="ECO:0000256" key="9">
    <source>
        <dbReference type="ARBA" id="ARBA00023014"/>
    </source>
</evidence>
<gene>
    <name evidence="12" type="primary">nifS</name>
    <name evidence="13" type="ORF">GGQ86_000269</name>
    <name evidence="12" type="ORF">XFLAVUS301_20580</name>
</gene>
<comment type="cofactor">
    <cofactor evidence="1">
        <name>pyridoxal 5'-phosphate</name>
        <dbReference type="ChEBI" id="CHEBI:597326"/>
    </cofactor>
</comment>
<keyword evidence="9" id="KW-0411">Iron-sulfur</keyword>
<sequence>MSAGDGSRQMGTFAGTVEATIASRPPVPRRAYLDHNATSPLRPEARAALVAALDAGGNASSVHAEGRAARARIEAARAAVAALAGAPVRGVVFTSGATEAAALALHPAVEIAGRAKPCDVLLASAVEHPAVLKGHRFPSDALEILPVDGEGRLDLAGLAEALARHRAAGRCAMLAVMAANNETGVRQPVAEAARLVHEADGIVFCDAVQAAGRIPLDMAALGADFLALSAHKIGGPPGIGALVAAGPDHRTAPLLSGGGQERNRRAGTENGPAIVGFGAAATAVKSALSAEAERLAVLRDRLERAVLEGVPGTRVVGSGADRLPNTTMVTFAGLRAETLVIALDLAHVSISAGSACSSGKVGGSQVLLAMGLPEDEAAGAIRLSLGWSSTIEDVDAAVEALKKAVPQLRSRASRAA</sequence>
<protein>
    <recommendedName>
        <fullName evidence="4">Cysteine desulfurase</fullName>
    </recommendedName>
</protein>
<comment type="similarity">
    <text evidence="3">Belongs to the class-V pyridoxal-phosphate-dependent aminotransferase family. NifS/IscS subfamily.</text>
</comment>
<comment type="catalytic activity">
    <reaction evidence="10">
        <text>(sulfur carrier)-H + L-cysteine = (sulfur carrier)-SH + L-alanine</text>
        <dbReference type="Rhea" id="RHEA:43892"/>
        <dbReference type="Rhea" id="RHEA-COMP:14737"/>
        <dbReference type="Rhea" id="RHEA-COMP:14739"/>
        <dbReference type="ChEBI" id="CHEBI:29917"/>
        <dbReference type="ChEBI" id="CHEBI:35235"/>
        <dbReference type="ChEBI" id="CHEBI:57972"/>
        <dbReference type="ChEBI" id="CHEBI:64428"/>
        <dbReference type="EC" id="2.8.1.7"/>
    </reaction>
</comment>
<dbReference type="EMBL" id="BSDO01000002">
    <property type="protein sequence ID" value="GLI22384.1"/>
    <property type="molecule type" value="Genomic_DNA"/>
</dbReference>
<evidence type="ECO:0000256" key="4">
    <source>
        <dbReference type="ARBA" id="ARBA00013558"/>
    </source>
</evidence>
<keyword evidence="6" id="KW-0479">Metal-binding</keyword>
<evidence type="ECO:0000313" key="15">
    <source>
        <dbReference type="Proteomes" id="UP001245370"/>
    </source>
</evidence>
<feature type="domain" description="Aminotransferase class V" evidence="11">
    <location>
        <begin position="32"/>
        <end position="396"/>
    </location>
</feature>
<keyword evidence="5 13" id="KW-0808">Transferase</keyword>
<name>A0A9W6CKG8_XANFL</name>
<dbReference type="Gene3D" id="3.90.1150.10">
    <property type="entry name" value="Aspartate Aminotransferase, domain 1"/>
    <property type="match status" value="1"/>
</dbReference>
<dbReference type="InterPro" id="IPR015422">
    <property type="entry name" value="PyrdxlP-dep_Trfase_small"/>
</dbReference>
<dbReference type="Proteomes" id="UP001245370">
    <property type="component" value="Unassembled WGS sequence"/>
</dbReference>
<evidence type="ECO:0000313" key="14">
    <source>
        <dbReference type="Proteomes" id="UP001144397"/>
    </source>
</evidence>
<dbReference type="Gene3D" id="1.10.260.50">
    <property type="match status" value="1"/>
</dbReference>
<proteinExistence type="inferred from homology"/>
<comment type="caution">
    <text evidence="12">The sequence shown here is derived from an EMBL/GenBank/DDBJ whole genome shotgun (WGS) entry which is preliminary data.</text>
</comment>
<evidence type="ECO:0000256" key="8">
    <source>
        <dbReference type="ARBA" id="ARBA00023004"/>
    </source>
</evidence>
<dbReference type="SUPFAM" id="SSF53383">
    <property type="entry name" value="PLP-dependent transferases"/>
    <property type="match status" value="1"/>
</dbReference>
<dbReference type="GO" id="GO:0046872">
    <property type="term" value="F:metal ion binding"/>
    <property type="evidence" value="ECO:0007669"/>
    <property type="project" value="UniProtKB-KW"/>
</dbReference>
<reference evidence="12" key="1">
    <citation type="submission" date="2022-12" db="EMBL/GenBank/DDBJ databases">
        <title>Reference genome sequencing for broad-spectrum identification of bacterial and archaeal isolates by mass spectrometry.</title>
        <authorList>
            <person name="Sekiguchi Y."/>
            <person name="Tourlousse D.M."/>
        </authorList>
    </citation>
    <scope>NUCLEOTIDE SEQUENCE</scope>
    <source>
        <strain evidence="12">301</strain>
    </source>
</reference>
<dbReference type="PANTHER" id="PTHR11601:SF34">
    <property type="entry name" value="CYSTEINE DESULFURASE"/>
    <property type="match status" value="1"/>
</dbReference>
<keyword evidence="15" id="KW-1185">Reference proteome</keyword>
<dbReference type="Proteomes" id="UP001144397">
    <property type="component" value="Unassembled WGS sequence"/>
</dbReference>
<evidence type="ECO:0000256" key="10">
    <source>
        <dbReference type="ARBA" id="ARBA00050776"/>
    </source>
</evidence>
<dbReference type="Pfam" id="PF00266">
    <property type="entry name" value="Aminotran_5"/>
    <property type="match status" value="1"/>
</dbReference>
<dbReference type="GO" id="GO:0051536">
    <property type="term" value="F:iron-sulfur cluster binding"/>
    <property type="evidence" value="ECO:0007669"/>
    <property type="project" value="UniProtKB-KW"/>
</dbReference>
<dbReference type="GO" id="GO:0031071">
    <property type="term" value="F:cysteine desulfurase activity"/>
    <property type="evidence" value="ECO:0007669"/>
    <property type="project" value="UniProtKB-EC"/>
</dbReference>
<comment type="function">
    <text evidence="2">Catalyzes the removal of elemental sulfur atoms from cysteine to produce alanine. Seems to participate in the biosynthesis of the nitrogenase metalloclusters by providing the inorganic sulfur required for the Fe-S core formation.</text>
</comment>
<dbReference type="InterPro" id="IPR015424">
    <property type="entry name" value="PyrdxlP-dep_Trfase"/>
</dbReference>
<evidence type="ECO:0000256" key="2">
    <source>
        <dbReference type="ARBA" id="ARBA00003120"/>
    </source>
</evidence>
<dbReference type="PANTHER" id="PTHR11601">
    <property type="entry name" value="CYSTEINE DESULFURYLASE FAMILY MEMBER"/>
    <property type="match status" value="1"/>
</dbReference>
<dbReference type="EMBL" id="JAVDPY010000001">
    <property type="protein sequence ID" value="MDR6331822.1"/>
    <property type="molecule type" value="Genomic_DNA"/>
</dbReference>
<evidence type="ECO:0000256" key="3">
    <source>
        <dbReference type="ARBA" id="ARBA00006490"/>
    </source>
</evidence>
<accession>A0A9W6CKG8</accession>
<evidence type="ECO:0000256" key="7">
    <source>
        <dbReference type="ARBA" id="ARBA00022898"/>
    </source>
</evidence>
<evidence type="ECO:0000313" key="13">
    <source>
        <dbReference type="EMBL" id="MDR6331822.1"/>
    </source>
</evidence>
<evidence type="ECO:0000256" key="5">
    <source>
        <dbReference type="ARBA" id="ARBA00022679"/>
    </source>
</evidence>
<evidence type="ECO:0000256" key="6">
    <source>
        <dbReference type="ARBA" id="ARBA00022723"/>
    </source>
</evidence>
<dbReference type="InterPro" id="IPR015421">
    <property type="entry name" value="PyrdxlP-dep_Trfase_major"/>
</dbReference>
<organism evidence="12 14">
    <name type="scientific">Xanthobacter flavus</name>
    <dbReference type="NCBI Taxonomy" id="281"/>
    <lineage>
        <taxon>Bacteria</taxon>
        <taxon>Pseudomonadati</taxon>
        <taxon>Pseudomonadota</taxon>
        <taxon>Alphaproteobacteria</taxon>
        <taxon>Hyphomicrobiales</taxon>
        <taxon>Xanthobacteraceae</taxon>
        <taxon>Xanthobacter</taxon>
    </lineage>
</organism>
<dbReference type="Gene3D" id="3.40.640.10">
    <property type="entry name" value="Type I PLP-dependent aspartate aminotransferase-like (Major domain)"/>
    <property type="match status" value="1"/>
</dbReference>
<dbReference type="PIRSF" id="PIRSF005572">
    <property type="entry name" value="NifS"/>
    <property type="match status" value="1"/>
</dbReference>
<reference evidence="13 15" key="2">
    <citation type="submission" date="2023-07" db="EMBL/GenBank/DDBJ databases">
        <title>Genomic Encyclopedia of Type Strains, Phase IV (KMG-IV): sequencing the most valuable type-strain genomes for metagenomic binning, comparative biology and taxonomic classification.</title>
        <authorList>
            <person name="Goeker M."/>
        </authorList>
    </citation>
    <scope>NUCLEOTIDE SEQUENCE [LARGE SCALE GENOMIC DNA]</scope>
    <source>
        <strain evidence="13 15">DSM 338</strain>
    </source>
</reference>
<dbReference type="AlphaFoldDB" id="A0A9W6CKG8"/>
<dbReference type="InterPro" id="IPR016454">
    <property type="entry name" value="Cysteine_dSase"/>
</dbReference>
<keyword evidence="8" id="KW-0408">Iron</keyword>
<evidence type="ECO:0000256" key="1">
    <source>
        <dbReference type="ARBA" id="ARBA00001933"/>
    </source>
</evidence>
<dbReference type="InterPro" id="IPR000192">
    <property type="entry name" value="Aminotrans_V_dom"/>
</dbReference>
<evidence type="ECO:0000259" key="11">
    <source>
        <dbReference type="Pfam" id="PF00266"/>
    </source>
</evidence>
<keyword evidence="7" id="KW-0663">Pyridoxal phosphate</keyword>
<evidence type="ECO:0000313" key="12">
    <source>
        <dbReference type="EMBL" id="GLI22384.1"/>
    </source>
</evidence>